<dbReference type="SUPFAM" id="SSF52317">
    <property type="entry name" value="Class I glutamine amidotransferase-like"/>
    <property type="match status" value="1"/>
</dbReference>
<keyword evidence="1" id="KW-0812">Transmembrane</keyword>
<dbReference type="InterPro" id="IPR011933">
    <property type="entry name" value="Double_TM_dom"/>
</dbReference>
<feature type="domain" description="Aerotolerance regulator N-terminal" evidence="2">
    <location>
        <begin position="1"/>
        <end position="76"/>
    </location>
</feature>
<feature type="transmembrane region" description="Helical" evidence="1">
    <location>
        <begin position="56"/>
        <end position="78"/>
    </location>
</feature>
<keyword evidence="1" id="KW-0472">Membrane</keyword>
<protein>
    <recommendedName>
        <fullName evidence="2">Aerotolerance regulator N-terminal domain-containing protein</fullName>
    </recommendedName>
</protein>
<evidence type="ECO:0000259" key="2">
    <source>
        <dbReference type="Pfam" id="PF07584"/>
    </source>
</evidence>
<name>A0A2I0R0N4_9FLAO</name>
<reference evidence="3 4" key="1">
    <citation type="submission" date="2017-12" db="EMBL/GenBank/DDBJ databases">
        <title>The draft genome sequence of Brumimicrobium saltpan LHR20.</title>
        <authorList>
            <person name="Do Z.-J."/>
            <person name="Luo H.-R."/>
        </authorList>
    </citation>
    <scope>NUCLEOTIDE SEQUENCE [LARGE SCALE GENOMIC DNA]</scope>
    <source>
        <strain evidence="3 4">LHR20</strain>
    </source>
</reference>
<dbReference type="Pfam" id="PF07584">
    <property type="entry name" value="BatA"/>
    <property type="match status" value="1"/>
</dbReference>
<dbReference type="EMBL" id="PJNI01000013">
    <property type="protein sequence ID" value="PKR80127.1"/>
    <property type="molecule type" value="Genomic_DNA"/>
</dbReference>
<dbReference type="InterPro" id="IPR029062">
    <property type="entry name" value="Class_I_gatase-like"/>
</dbReference>
<keyword evidence="1" id="KW-1133">Transmembrane helix</keyword>
<dbReference type="OrthoDB" id="9810200at2"/>
<evidence type="ECO:0000313" key="3">
    <source>
        <dbReference type="EMBL" id="PKR80127.1"/>
    </source>
</evidence>
<dbReference type="AlphaFoldDB" id="A0A2I0R0N4"/>
<dbReference type="Proteomes" id="UP000236654">
    <property type="component" value="Unassembled WGS sequence"/>
</dbReference>
<organism evidence="3 4">
    <name type="scientific">Brumimicrobium salinarum</name>
    <dbReference type="NCBI Taxonomy" id="2058658"/>
    <lineage>
        <taxon>Bacteria</taxon>
        <taxon>Pseudomonadati</taxon>
        <taxon>Bacteroidota</taxon>
        <taxon>Flavobacteriia</taxon>
        <taxon>Flavobacteriales</taxon>
        <taxon>Crocinitomicaceae</taxon>
        <taxon>Brumimicrobium</taxon>
    </lineage>
</organism>
<keyword evidence="4" id="KW-1185">Reference proteome</keyword>
<gene>
    <name evidence="3" type="ORF">CW751_11525</name>
</gene>
<comment type="caution">
    <text evidence="3">The sequence shown here is derived from an EMBL/GenBank/DDBJ whole genome shotgun (WGS) entry which is preliminary data.</text>
</comment>
<dbReference type="PANTHER" id="PTHR37464:SF1">
    <property type="entry name" value="BLL2463 PROTEIN"/>
    <property type="match status" value="1"/>
</dbReference>
<dbReference type="PANTHER" id="PTHR37464">
    <property type="entry name" value="BLL2463 PROTEIN"/>
    <property type="match status" value="1"/>
</dbReference>
<dbReference type="RefSeq" id="WP_101335185.1">
    <property type="nucleotide sequence ID" value="NZ_PJNI01000013.1"/>
</dbReference>
<feature type="transmembrane region" description="Helical" evidence="1">
    <location>
        <begin position="6"/>
        <end position="26"/>
    </location>
</feature>
<dbReference type="NCBIfam" id="TIGR02226">
    <property type="entry name" value="two_anch"/>
    <property type="match status" value="1"/>
</dbReference>
<sequence>MSFVYPHILYFLFLLIIPIIIHLFNFRRYKKLYFSSLQFIKKVEKETNATRNLRHYLILACRMLAFTAIILAFAQPYIPTSTQNKSFERVVPIYIDNSLSMSAKGSNGDLLNQAKTAVQEIVDAYPRGQKFMLLTNKLEGKEYRIINKTELEDRLAFIDFSAISRSITSPLESTNAYLNSIDFDGQVHYYVLSDFQKRNLSATEDLLDTNATYSFLQMKPQMKQNLYIDSVWFDQPFQRVNQNNTLNIRVFNTGDTDLTNVALNLEIDDLKRQTLTDVKGKDYTIVSMNYTDKSVGSKAGFIELVDENLYFDNRFYFSYDVTSTVKILIVNNENSTPYPGLVYATDDFYQIEQNNVNQLKTNILNEANLIVLNELESISSGLQTQLKQLTDNGTHLLIIPSPSYDPKSYNNLLASMHLPLINQKRNKEIRIGKINSSSLFFKGMFDEKVEKITMPPLSKYFTSTVYTNANYRSLINYENGQPLFVEQGETESIYMLYSAIQDSFNNLGKSALFSSLLLRVGEKSQGNQPLSLTLGSGENYKIKTTEQDQNPLQLQNEALVFIPEMTKKQDILLSLLETQIKITR</sequence>
<evidence type="ECO:0000256" key="1">
    <source>
        <dbReference type="SAM" id="Phobius"/>
    </source>
</evidence>
<evidence type="ECO:0000313" key="4">
    <source>
        <dbReference type="Proteomes" id="UP000236654"/>
    </source>
</evidence>
<dbReference type="InterPro" id="IPR024163">
    <property type="entry name" value="Aerotolerance_reg_N"/>
</dbReference>
<proteinExistence type="predicted"/>
<accession>A0A2I0R0N4</accession>